<evidence type="ECO:0000313" key="4">
    <source>
        <dbReference type="RefSeq" id="XP_037898576.1"/>
    </source>
</evidence>
<evidence type="ECO:0000313" key="3">
    <source>
        <dbReference type="Proteomes" id="UP000092443"/>
    </source>
</evidence>
<reference evidence="4" key="1">
    <citation type="submission" date="2025-08" db="UniProtKB">
        <authorList>
            <consortium name="RefSeq"/>
        </authorList>
    </citation>
    <scope>IDENTIFICATION</scope>
    <source>
        <tissue evidence="4">Whole body pupa</tissue>
    </source>
</reference>
<organism evidence="3 4">
    <name type="scientific">Glossina fuscipes</name>
    <dbReference type="NCBI Taxonomy" id="7396"/>
    <lineage>
        <taxon>Eukaryota</taxon>
        <taxon>Metazoa</taxon>
        <taxon>Ecdysozoa</taxon>
        <taxon>Arthropoda</taxon>
        <taxon>Hexapoda</taxon>
        <taxon>Insecta</taxon>
        <taxon>Pterygota</taxon>
        <taxon>Neoptera</taxon>
        <taxon>Endopterygota</taxon>
        <taxon>Diptera</taxon>
        <taxon>Brachycera</taxon>
        <taxon>Muscomorpha</taxon>
        <taxon>Hippoboscoidea</taxon>
        <taxon>Glossinidae</taxon>
        <taxon>Glossina</taxon>
    </lineage>
</organism>
<feature type="compositionally biased region" description="Polar residues" evidence="1">
    <location>
        <begin position="250"/>
        <end position="264"/>
    </location>
</feature>
<dbReference type="AlphaFoldDB" id="A0A9C6DPX3"/>
<dbReference type="KEGG" id="gfs:119643306"/>
<sequence>MIWFKLLLTVQYALLERLQFSSSNRNSFILIPPPLSDSSELTHILKRRQIIIDTQEAGMEVPHNFQVVNVHTEFHEFSRKQIKDYEKNIYHCPCLSAACEDFCPFPGPIDTPVSPPHFDREPLNSAAAPLEYSEHNSSLGATQDVDRRQLHLPPFGKLGLSKEKSRQLDIDHWNLISLTGSPGANDLDKKSWLSASADEFKSLSSSDVDYRRIGQNIKTIETAALTSITTTTSATTTSDVSEENKAFSGKETSIASPQKDNKSPSALSKFMQTLLIDFSSFPDISKICSPAMPLKIILTRSRHCILSRTNSSMSQTNKADSMGIKPKGESVIEMFGPIF</sequence>
<name>A0A9C6DPX3_9MUSC</name>
<keyword evidence="3" id="KW-1185">Reference proteome</keyword>
<proteinExistence type="predicted"/>
<protein>
    <submittedName>
        <fullName evidence="4">Uncharacterized protein LOC119643306</fullName>
    </submittedName>
</protein>
<feature type="signal peptide" evidence="2">
    <location>
        <begin position="1"/>
        <end position="15"/>
    </location>
</feature>
<dbReference type="RefSeq" id="XP_037898576.1">
    <property type="nucleotide sequence ID" value="XM_038042648.1"/>
</dbReference>
<evidence type="ECO:0000256" key="1">
    <source>
        <dbReference type="SAM" id="MobiDB-lite"/>
    </source>
</evidence>
<evidence type="ECO:0000256" key="2">
    <source>
        <dbReference type="SAM" id="SignalP"/>
    </source>
</evidence>
<keyword evidence="2" id="KW-0732">Signal</keyword>
<dbReference type="Proteomes" id="UP000092443">
    <property type="component" value="Unplaced"/>
</dbReference>
<accession>A0A9C6DPX3</accession>
<dbReference type="GeneID" id="119643306"/>
<feature type="chain" id="PRO_5039357849" evidence="2">
    <location>
        <begin position="16"/>
        <end position="339"/>
    </location>
</feature>
<feature type="region of interest" description="Disordered" evidence="1">
    <location>
        <begin position="231"/>
        <end position="264"/>
    </location>
</feature>
<gene>
    <name evidence="4" type="primary">LOC119643306</name>
</gene>